<comment type="similarity">
    <text evidence="1">Belongs to the glycosyl hydrolase 26 family.</text>
</comment>
<reference evidence="6 7" key="1">
    <citation type="submission" date="2018-05" db="EMBL/GenBank/DDBJ databases">
        <title>Draft genome of Methanospirillum stamsii Pt1.</title>
        <authorList>
            <person name="Dueholm M.S."/>
            <person name="Nielsen P.H."/>
            <person name="Bakmann L.F."/>
            <person name="Otzen D.E."/>
        </authorList>
    </citation>
    <scope>NUCLEOTIDE SEQUENCE [LARGE SCALE GENOMIC DNA]</scope>
    <source>
        <strain evidence="6 7">Pt1</strain>
    </source>
</reference>
<keyword evidence="4" id="KW-1133">Transmembrane helix</keyword>
<dbReference type="EMBL" id="QGMZ01000041">
    <property type="protein sequence ID" value="PWR70487.1"/>
    <property type="molecule type" value="Genomic_DNA"/>
</dbReference>
<accession>A0A2V2N2U1</accession>
<sequence length="367" mass="42348">MVPSCSMKKKLIVHVNSKSSFFHCSGLVIFSMFLIFCSITEGSMQELCIPGNGTLWNGAFTPVEYHMNEMDISDESISSYIHHTGKPLAIICFSHEWSLNRRFPADQASTIHSFGAIPYIRLMLRTDNKQYQPEPFYTLKRIRDGYYDSDLRAFARDARDVSYPILIEYGTEMNGWWFSWNGYWTGKAEGTELFKSAYRHIIDVMDEEGANNLYWVFHMNWHSNPEESWNAPDNYYPGDEYIDIVGVSVYGALTRFENGTLSFSEMMNIGYKEAKNISPAKPVILSEIGTDLHNCNTPAYPWIEEVFLSLAKNSWPDLIGYVWWNAGWPIDSNYRNNTTMRIEEDPDIQVLFRKYLARDTVLGKVCG</sequence>
<gene>
    <name evidence="6" type="ORF">DLD82_15560</name>
</gene>
<dbReference type="Pfam" id="PF02156">
    <property type="entry name" value="Glyco_hydro_26"/>
    <property type="match status" value="1"/>
</dbReference>
<dbReference type="PANTHER" id="PTHR40079">
    <property type="entry name" value="MANNAN ENDO-1,4-BETA-MANNOSIDASE E-RELATED"/>
    <property type="match status" value="1"/>
</dbReference>
<protein>
    <recommendedName>
        <fullName evidence="5">GH26 domain-containing protein</fullName>
    </recommendedName>
</protein>
<dbReference type="InterPro" id="IPR000805">
    <property type="entry name" value="Glyco_hydro_26"/>
</dbReference>
<keyword evidence="2" id="KW-0378">Hydrolase</keyword>
<dbReference type="Proteomes" id="UP000245934">
    <property type="component" value="Unassembled WGS sequence"/>
</dbReference>
<dbReference type="InterPro" id="IPR017853">
    <property type="entry name" value="GH"/>
</dbReference>
<dbReference type="AlphaFoldDB" id="A0A2V2N2U1"/>
<name>A0A2V2N2U1_9EURY</name>
<evidence type="ECO:0000256" key="3">
    <source>
        <dbReference type="ARBA" id="ARBA00023295"/>
    </source>
</evidence>
<dbReference type="GO" id="GO:0006080">
    <property type="term" value="P:substituted mannan metabolic process"/>
    <property type="evidence" value="ECO:0007669"/>
    <property type="project" value="InterPro"/>
</dbReference>
<keyword evidence="3" id="KW-0326">Glycosidase</keyword>
<dbReference type="PANTHER" id="PTHR40079:SF4">
    <property type="entry name" value="GH26 DOMAIN-CONTAINING PROTEIN-RELATED"/>
    <property type="match status" value="1"/>
</dbReference>
<dbReference type="GO" id="GO:0016985">
    <property type="term" value="F:mannan endo-1,4-beta-mannosidase activity"/>
    <property type="evidence" value="ECO:0007669"/>
    <property type="project" value="InterPro"/>
</dbReference>
<evidence type="ECO:0000259" key="5">
    <source>
        <dbReference type="PROSITE" id="PS51764"/>
    </source>
</evidence>
<evidence type="ECO:0000313" key="6">
    <source>
        <dbReference type="EMBL" id="PWR70487.1"/>
    </source>
</evidence>
<keyword evidence="7" id="KW-1185">Reference proteome</keyword>
<dbReference type="PROSITE" id="PS51764">
    <property type="entry name" value="GH26"/>
    <property type="match status" value="1"/>
</dbReference>
<feature type="domain" description="GH26" evidence="5">
    <location>
        <begin position="38"/>
        <end position="345"/>
    </location>
</feature>
<evidence type="ECO:0000256" key="4">
    <source>
        <dbReference type="SAM" id="Phobius"/>
    </source>
</evidence>
<dbReference type="InterPro" id="IPR022790">
    <property type="entry name" value="GH26_dom"/>
</dbReference>
<evidence type="ECO:0000256" key="1">
    <source>
        <dbReference type="ARBA" id="ARBA00007754"/>
    </source>
</evidence>
<dbReference type="SUPFAM" id="SSF51445">
    <property type="entry name" value="(Trans)glycosidases"/>
    <property type="match status" value="1"/>
</dbReference>
<evidence type="ECO:0000313" key="7">
    <source>
        <dbReference type="Proteomes" id="UP000245934"/>
    </source>
</evidence>
<keyword evidence="4" id="KW-0812">Transmembrane</keyword>
<evidence type="ECO:0000256" key="2">
    <source>
        <dbReference type="ARBA" id="ARBA00022801"/>
    </source>
</evidence>
<keyword evidence="4" id="KW-0472">Membrane</keyword>
<organism evidence="6 7">
    <name type="scientific">Methanospirillum stamsii</name>
    <dbReference type="NCBI Taxonomy" id="1277351"/>
    <lineage>
        <taxon>Archaea</taxon>
        <taxon>Methanobacteriati</taxon>
        <taxon>Methanobacteriota</taxon>
        <taxon>Stenosarchaea group</taxon>
        <taxon>Methanomicrobia</taxon>
        <taxon>Methanomicrobiales</taxon>
        <taxon>Methanospirillaceae</taxon>
        <taxon>Methanospirillum</taxon>
    </lineage>
</organism>
<feature type="transmembrane region" description="Helical" evidence="4">
    <location>
        <begin position="20"/>
        <end position="39"/>
    </location>
</feature>
<comment type="caution">
    <text evidence="6">The sequence shown here is derived from an EMBL/GenBank/DDBJ whole genome shotgun (WGS) entry which is preliminary data.</text>
</comment>
<dbReference type="Gene3D" id="3.20.20.80">
    <property type="entry name" value="Glycosidases"/>
    <property type="match status" value="1"/>
</dbReference>
<proteinExistence type="inferred from homology"/>